<dbReference type="Gene3D" id="1.10.20.10">
    <property type="entry name" value="Histone, subunit A"/>
    <property type="match status" value="1"/>
</dbReference>
<keyword evidence="9" id="KW-0396">Initiation factor</keyword>
<comment type="caution">
    <text evidence="9">The sequence shown here is derived from an EMBL/GenBank/DDBJ whole genome shotgun (WGS) entry which is preliminary data.</text>
</comment>
<dbReference type="GO" id="GO:0046982">
    <property type="term" value="F:protein heterodimerization activity"/>
    <property type="evidence" value="ECO:0007669"/>
    <property type="project" value="InterPro"/>
</dbReference>
<evidence type="ECO:0000256" key="4">
    <source>
        <dbReference type="ARBA" id="ARBA00023163"/>
    </source>
</evidence>
<dbReference type="CDD" id="cd08050">
    <property type="entry name" value="TAF6C"/>
    <property type="match status" value="1"/>
</dbReference>
<dbReference type="PANTHER" id="PTHR10221">
    <property type="entry name" value="TRANSCRIPTION INITIATION FACTOR TFIID SUBUNIT 6"/>
    <property type="match status" value="1"/>
</dbReference>
<dbReference type="OMA" id="MPEETCQ"/>
<evidence type="ECO:0000256" key="2">
    <source>
        <dbReference type="ARBA" id="ARBA00007688"/>
    </source>
</evidence>
<dbReference type="InterPro" id="IPR009072">
    <property type="entry name" value="Histone-fold"/>
</dbReference>
<dbReference type="InterPro" id="IPR046344">
    <property type="entry name" value="TAF6_C_sf"/>
</dbReference>
<keyword evidence="5" id="KW-0539">Nucleus</keyword>
<evidence type="ECO:0000313" key="10">
    <source>
        <dbReference type="Proteomes" id="UP000198287"/>
    </source>
</evidence>
<evidence type="ECO:0000256" key="6">
    <source>
        <dbReference type="ARBA" id="ARBA00040091"/>
    </source>
</evidence>
<keyword evidence="3" id="KW-0805">Transcription regulation</keyword>
<keyword evidence="4" id="KW-0804">Transcription</keyword>
<dbReference type="InterPro" id="IPR004823">
    <property type="entry name" value="TAF_TATA-bd_Histone-like_dom"/>
</dbReference>
<dbReference type="PANTHER" id="PTHR10221:SF9">
    <property type="entry name" value="TRANSCRIPTION INITIATION FACTOR TFIID SUBUNIT 6"/>
    <property type="match status" value="1"/>
</dbReference>
<dbReference type="OrthoDB" id="361039at2759"/>
<evidence type="ECO:0000313" key="9">
    <source>
        <dbReference type="EMBL" id="OXA43469.1"/>
    </source>
</evidence>
<gene>
    <name evidence="9" type="ORF">Fcan01_21722</name>
</gene>
<evidence type="ECO:0000256" key="7">
    <source>
        <dbReference type="SAM" id="MobiDB-lite"/>
    </source>
</evidence>
<protein>
    <recommendedName>
        <fullName evidence="6">Transcription initiation factor TFIID subunit 6</fullName>
    </recommendedName>
</protein>
<dbReference type="GO" id="GO:0046695">
    <property type="term" value="C:SLIK (SAGA-like) complex"/>
    <property type="evidence" value="ECO:0007669"/>
    <property type="project" value="InterPro"/>
</dbReference>
<dbReference type="CDD" id="cd22931">
    <property type="entry name" value="HFD_TAF6"/>
    <property type="match status" value="1"/>
</dbReference>
<dbReference type="AlphaFoldDB" id="A0A226DE72"/>
<dbReference type="GO" id="GO:0051123">
    <property type="term" value="P:RNA polymerase II preinitiation complex assembly"/>
    <property type="evidence" value="ECO:0007669"/>
    <property type="project" value="TreeGrafter"/>
</dbReference>
<dbReference type="SMART" id="SM00803">
    <property type="entry name" value="TAF"/>
    <property type="match status" value="1"/>
</dbReference>
<dbReference type="Pfam" id="PF07571">
    <property type="entry name" value="TAF6_C"/>
    <property type="match status" value="1"/>
</dbReference>
<comment type="subcellular location">
    <subcellularLocation>
        <location evidence="1">Nucleus</location>
    </subcellularLocation>
</comment>
<keyword evidence="9" id="KW-0648">Protein biosynthesis</keyword>
<evidence type="ECO:0000256" key="1">
    <source>
        <dbReference type="ARBA" id="ARBA00004123"/>
    </source>
</evidence>
<dbReference type="STRING" id="158441.A0A226DE72"/>
<dbReference type="SUPFAM" id="SSF47113">
    <property type="entry name" value="Histone-fold"/>
    <property type="match status" value="1"/>
</dbReference>
<evidence type="ECO:0000256" key="3">
    <source>
        <dbReference type="ARBA" id="ARBA00023015"/>
    </source>
</evidence>
<dbReference type="EMBL" id="LNIX01000022">
    <property type="protein sequence ID" value="OXA43469.1"/>
    <property type="molecule type" value="Genomic_DNA"/>
</dbReference>
<proteinExistence type="inferred from homology"/>
<organism evidence="9 10">
    <name type="scientific">Folsomia candida</name>
    <name type="common">Springtail</name>
    <dbReference type="NCBI Taxonomy" id="158441"/>
    <lineage>
        <taxon>Eukaryota</taxon>
        <taxon>Metazoa</taxon>
        <taxon>Ecdysozoa</taxon>
        <taxon>Arthropoda</taxon>
        <taxon>Hexapoda</taxon>
        <taxon>Collembola</taxon>
        <taxon>Entomobryomorpha</taxon>
        <taxon>Isotomoidea</taxon>
        <taxon>Isotomidae</taxon>
        <taxon>Proisotominae</taxon>
        <taxon>Folsomia</taxon>
    </lineage>
</organism>
<dbReference type="GO" id="GO:0003713">
    <property type="term" value="F:transcription coactivator activity"/>
    <property type="evidence" value="ECO:0007669"/>
    <property type="project" value="TreeGrafter"/>
</dbReference>
<dbReference type="GO" id="GO:0003743">
    <property type="term" value="F:translation initiation factor activity"/>
    <property type="evidence" value="ECO:0007669"/>
    <property type="project" value="UniProtKB-KW"/>
</dbReference>
<keyword evidence="10" id="KW-1185">Reference proteome</keyword>
<feature type="region of interest" description="Disordered" evidence="7">
    <location>
        <begin position="452"/>
        <end position="506"/>
    </location>
</feature>
<dbReference type="InterPro" id="IPR037796">
    <property type="entry name" value="TAF6"/>
</dbReference>
<sequence length="643" mass="70063">MGDKESSATGTVLFVDSIKSMAESVGVANLEDEAAKELAEDVSYRLKLVVQDAVKFMEQARRTKLTPADIDYSLKIKNIEPLYGFQVDTSTPFRFASGGGRELHFMEEKEVDIHDVVGAPIPKIPADIVIRSHWLAIEGRQPAIPENPPPQSIDLQRSECVDPASKLAKGNKSNGTGSYTPTVGKPIKFKSSEQVFVKQLATHELSVEQQLYYKEITEACVGSEETRRTEALQSLTNDPGLYEMLPRLCTFIAEGVRVNVVQCNLALLIYLMRMVRALLDNQTLYLEKYLHEIIPSVATCIVSKQLCGRPEHDNHWALRDFAARLIAQICKTYNTSTNNVQTRITRIFCTALINEKSPLSSVYGSIVGLCELGPEVIKTFVIPKLKDVGDRLELCLEGVGHTQADKASCVKIRHIIAKYVAPIVKSSRPATDTLEDYKTEFGYLAQVLKTQDAKAPSSTPAPGILRPTPQQSIPATQQHTSSASKPVMGAPPVPVRPTTPTTPTLPKFTVGSNVVVNSSGLQQQVTINLGEGDTYSVPTGSGMSLRPYISPPLPRAPCAPTTRHISVIRHTSASSAVGTPRILAYPRRNVNLGSPVASNSNAPAFNLNFPKVSNPFQPTTTTTAVVITSTTTTLTTSTRNIND</sequence>
<accession>A0A226DE72</accession>
<dbReference type="FunFam" id="1.25.40.770:FF:000001">
    <property type="entry name" value="Transcription initiation factor TFIID subunit 6"/>
    <property type="match status" value="1"/>
</dbReference>
<dbReference type="Pfam" id="PF02969">
    <property type="entry name" value="TAF"/>
    <property type="match status" value="1"/>
</dbReference>
<dbReference type="Proteomes" id="UP000198287">
    <property type="component" value="Unassembled WGS sequence"/>
</dbReference>
<dbReference type="InterPro" id="IPR011442">
    <property type="entry name" value="TAF6_C"/>
</dbReference>
<evidence type="ECO:0000259" key="8">
    <source>
        <dbReference type="SMART" id="SM00803"/>
    </source>
</evidence>
<name>A0A226DE72_FOLCA</name>
<reference evidence="9 10" key="1">
    <citation type="submission" date="2015-12" db="EMBL/GenBank/DDBJ databases">
        <title>The genome of Folsomia candida.</title>
        <authorList>
            <person name="Faddeeva A."/>
            <person name="Derks M.F."/>
            <person name="Anvar Y."/>
            <person name="Smit S."/>
            <person name="Van Straalen N."/>
            <person name="Roelofs D."/>
        </authorList>
    </citation>
    <scope>NUCLEOTIDE SEQUENCE [LARGE SCALE GENOMIC DNA]</scope>
    <source>
        <strain evidence="9 10">VU population</strain>
        <tissue evidence="9">Whole body</tissue>
    </source>
</reference>
<feature type="domain" description="TATA box binding protein associated factor (TAF) histone-like fold" evidence="8">
    <location>
        <begin position="12"/>
        <end position="75"/>
    </location>
</feature>
<dbReference type="Gene3D" id="1.25.40.770">
    <property type="entry name" value="TAF6, C-terminal HEAT repeat domain"/>
    <property type="match status" value="1"/>
</dbReference>
<dbReference type="GO" id="GO:0005669">
    <property type="term" value="C:transcription factor TFIID complex"/>
    <property type="evidence" value="ECO:0007669"/>
    <property type="project" value="InterPro"/>
</dbReference>
<feature type="compositionally biased region" description="Polar residues" evidence="7">
    <location>
        <begin position="468"/>
        <end position="484"/>
    </location>
</feature>
<dbReference type="GO" id="GO:0016251">
    <property type="term" value="F:RNA polymerase II general transcription initiation factor activity"/>
    <property type="evidence" value="ECO:0007669"/>
    <property type="project" value="InterPro"/>
</dbReference>
<comment type="similarity">
    <text evidence="2">Belongs to the TAF6 family.</text>
</comment>
<dbReference type="GO" id="GO:0000124">
    <property type="term" value="C:SAGA complex"/>
    <property type="evidence" value="ECO:0007669"/>
    <property type="project" value="InterPro"/>
</dbReference>
<evidence type="ECO:0000256" key="5">
    <source>
        <dbReference type="ARBA" id="ARBA00023242"/>
    </source>
</evidence>
<dbReference type="FunFam" id="1.10.20.10:FF:000030">
    <property type="entry name" value="Transcription initiation factor TFIID subunit 6"/>
    <property type="match status" value="1"/>
</dbReference>